<dbReference type="NCBIfam" id="TIGR02594">
    <property type="entry name" value="TIGR02594 family protein"/>
    <property type="match status" value="1"/>
</dbReference>
<dbReference type="EMBL" id="CP053021">
    <property type="protein sequence ID" value="QJR05322.1"/>
    <property type="molecule type" value="Genomic_DNA"/>
</dbReference>
<sequence>MGVREIVGPKHSSTIMGWIKALGPKILGIAVDNDETAWCGTFAAHVVSHAGFQPPRIAVRASSWDAFGEPVEKAFLGAIVRFQRPGGGHVGFLTGVSADGRLFRVLGGNQSNSVNETWIERGRCVSMRWPTGAPKAIALAPVLNSAGAKVSKNEA</sequence>
<proteinExistence type="predicted"/>
<dbReference type="InterPro" id="IPR013423">
    <property type="entry name" value="CHP02594"/>
</dbReference>
<organism evidence="1 2">
    <name type="scientific">Sphingobium yanoikuyae</name>
    <name type="common">Sphingomonas yanoikuyae</name>
    <dbReference type="NCBI Taxonomy" id="13690"/>
    <lineage>
        <taxon>Bacteria</taxon>
        <taxon>Pseudomonadati</taxon>
        <taxon>Pseudomonadota</taxon>
        <taxon>Alphaproteobacteria</taxon>
        <taxon>Sphingomonadales</taxon>
        <taxon>Sphingomonadaceae</taxon>
        <taxon>Sphingobium</taxon>
    </lineage>
</organism>
<dbReference type="Proteomes" id="UP000502611">
    <property type="component" value="Chromosome"/>
</dbReference>
<evidence type="ECO:0000313" key="2">
    <source>
        <dbReference type="Proteomes" id="UP000502611"/>
    </source>
</evidence>
<dbReference type="AlphaFoldDB" id="A0A6M4GDA4"/>
<evidence type="ECO:0000313" key="1">
    <source>
        <dbReference type="EMBL" id="QJR05322.1"/>
    </source>
</evidence>
<name>A0A6M4GDA4_SPHYA</name>
<accession>A0A6M4GDA4</accession>
<gene>
    <name evidence="1" type="ORF">HH800_07630</name>
</gene>
<reference evidence="1 2" key="1">
    <citation type="submission" date="2020-04" db="EMBL/GenBank/DDBJ databases">
        <title>The Whole Genome Analysis of High salt-tolerant Sphingobium yanoikuyae YC-XJ2 with Aryl organophosphorus flame retardants (aryl-OPFRs)-degrading capacity and characteristics of Related phosphotriesterase.</title>
        <authorList>
            <person name="Li X."/>
        </authorList>
    </citation>
    <scope>NUCLEOTIDE SEQUENCE [LARGE SCALE GENOMIC DNA]</scope>
    <source>
        <strain evidence="1 2">YC-XJ2</strain>
    </source>
</reference>
<protein>
    <submittedName>
        <fullName evidence="1">TIGR02594 family protein</fullName>
    </submittedName>
</protein>